<feature type="non-terminal residue" evidence="1">
    <location>
        <position position="1"/>
    </location>
</feature>
<sequence>DKSIGAVPLAQSTPTPAYHPSNVEYARGELLFAFTLQFGRKHLIPAAGGTMSLCRLAKMNEFLESKDCQPSQES</sequence>
<evidence type="ECO:0000313" key="1">
    <source>
        <dbReference type="EMBL" id="KAJ7381803.1"/>
    </source>
</evidence>
<proteinExistence type="predicted"/>
<name>A0A9W9ZJF6_9CNID</name>
<dbReference type="AlphaFoldDB" id="A0A9W9ZJF6"/>
<organism evidence="1 2">
    <name type="scientific">Desmophyllum pertusum</name>
    <dbReference type="NCBI Taxonomy" id="174260"/>
    <lineage>
        <taxon>Eukaryota</taxon>
        <taxon>Metazoa</taxon>
        <taxon>Cnidaria</taxon>
        <taxon>Anthozoa</taxon>
        <taxon>Hexacorallia</taxon>
        <taxon>Scleractinia</taxon>
        <taxon>Caryophylliina</taxon>
        <taxon>Caryophylliidae</taxon>
        <taxon>Desmophyllum</taxon>
    </lineage>
</organism>
<dbReference type="EMBL" id="MU826009">
    <property type="protein sequence ID" value="KAJ7381803.1"/>
    <property type="molecule type" value="Genomic_DNA"/>
</dbReference>
<comment type="caution">
    <text evidence="1">The sequence shown here is derived from an EMBL/GenBank/DDBJ whole genome shotgun (WGS) entry which is preliminary data.</text>
</comment>
<reference evidence="1" key="1">
    <citation type="submission" date="2023-01" db="EMBL/GenBank/DDBJ databases">
        <title>Genome assembly of the deep-sea coral Lophelia pertusa.</title>
        <authorList>
            <person name="Herrera S."/>
            <person name="Cordes E."/>
        </authorList>
    </citation>
    <scope>NUCLEOTIDE SEQUENCE</scope>
    <source>
        <strain evidence="1">USNM1676648</strain>
        <tissue evidence="1">Polyp</tissue>
    </source>
</reference>
<gene>
    <name evidence="1" type="ORF">OS493_038957</name>
</gene>
<dbReference type="Proteomes" id="UP001163046">
    <property type="component" value="Unassembled WGS sequence"/>
</dbReference>
<keyword evidence="2" id="KW-1185">Reference proteome</keyword>
<evidence type="ECO:0000313" key="2">
    <source>
        <dbReference type="Proteomes" id="UP001163046"/>
    </source>
</evidence>
<accession>A0A9W9ZJF6</accession>
<feature type="non-terminal residue" evidence="1">
    <location>
        <position position="74"/>
    </location>
</feature>
<protein>
    <submittedName>
        <fullName evidence="1">Uncharacterized protein</fullName>
    </submittedName>
</protein>